<proteinExistence type="predicted"/>
<reference evidence="1" key="1">
    <citation type="journal article" date="2020" name="Nature">
        <title>Giant virus diversity and host interactions through global metagenomics.</title>
        <authorList>
            <person name="Schulz F."/>
            <person name="Roux S."/>
            <person name="Paez-Espino D."/>
            <person name="Jungbluth S."/>
            <person name="Walsh D.A."/>
            <person name="Denef V.J."/>
            <person name="McMahon K.D."/>
            <person name="Konstantinidis K.T."/>
            <person name="Eloe-Fadrosh E.A."/>
            <person name="Kyrpides N.C."/>
            <person name="Woyke T."/>
        </authorList>
    </citation>
    <scope>NUCLEOTIDE SEQUENCE</scope>
    <source>
        <strain evidence="1">GVMAG-M-3300023184-178</strain>
    </source>
</reference>
<dbReference type="EMBL" id="MN740030">
    <property type="protein sequence ID" value="QHT85041.1"/>
    <property type="molecule type" value="Genomic_DNA"/>
</dbReference>
<evidence type="ECO:0000313" key="1">
    <source>
        <dbReference type="EMBL" id="QHT85041.1"/>
    </source>
</evidence>
<dbReference type="AlphaFoldDB" id="A0A6C0HWD1"/>
<sequence>MAFTRFHDDPCRIQKQLQQSTDPGRWVLNVPGNGDTPSYIANPQIRIQTWGGNLMTNSVNLESELRGVNRPLSKDCLGKDQYQRFNVPTTPIQYPTNKTLYTEESRTIMPAWTARDLEQVDWYYLPLNPQENTCFPFENNLSTRLLEKDYFVAKVPCVYINPSNSLPLPVTQVKGKYIGGTETCTTDNSCEAVRSKRIIRAKA</sequence>
<protein>
    <submittedName>
        <fullName evidence="1">Uncharacterized protein</fullName>
    </submittedName>
</protein>
<accession>A0A6C0HWD1</accession>
<name>A0A6C0HWD1_9ZZZZ</name>
<organism evidence="1">
    <name type="scientific">viral metagenome</name>
    <dbReference type="NCBI Taxonomy" id="1070528"/>
    <lineage>
        <taxon>unclassified sequences</taxon>
        <taxon>metagenomes</taxon>
        <taxon>organismal metagenomes</taxon>
    </lineage>
</organism>